<evidence type="ECO:0000313" key="1">
    <source>
        <dbReference type="EMBL" id="KKS70880.1"/>
    </source>
</evidence>
<proteinExistence type="predicted"/>
<dbReference type="AlphaFoldDB" id="A0A0G1BBX7"/>
<gene>
    <name evidence="1" type="ORF">UV42_C0041G0007</name>
</gene>
<sequence length="71" mass="7743">MGLVGGLVGVLDRQERLDVPDEMSILVHFEARARAGLEEPVRAGVSGNVENRIRRSSAGNDDQRFAIQHSS</sequence>
<dbReference type="EMBL" id="LCEK01000041">
    <property type="protein sequence ID" value="KKS70880.1"/>
    <property type="molecule type" value="Genomic_DNA"/>
</dbReference>
<evidence type="ECO:0000313" key="2">
    <source>
        <dbReference type="Proteomes" id="UP000033867"/>
    </source>
</evidence>
<organism evidence="1 2">
    <name type="scientific">Candidatus Magasanikbacteria bacterium GW2011_GWE2_42_7</name>
    <dbReference type="NCBI Taxonomy" id="1619052"/>
    <lineage>
        <taxon>Bacteria</taxon>
        <taxon>Candidatus Magasanikiibacteriota</taxon>
    </lineage>
</organism>
<comment type="caution">
    <text evidence="1">The sequence shown here is derived from an EMBL/GenBank/DDBJ whole genome shotgun (WGS) entry which is preliminary data.</text>
</comment>
<protein>
    <submittedName>
        <fullName evidence="1">Uncharacterized protein</fullName>
    </submittedName>
</protein>
<reference evidence="1 2" key="1">
    <citation type="journal article" date="2015" name="Nature">
        <title>rRNA introns, odd ribosomes, and small enigmatic genomes across a large radiation of phyla.</title>
        <authorList>
            <person name="Brown C.T."/>
            <person name="Hug L.A."/>
            <person name="Thomas B.C."/>
            <person name="Sharon I."/>
            <person name="Castelle C.J."/>
            <person name="Singh A."/>
            <person name="Wilkins M.J."/>
            <person name="Williams K.H."/>
            <person name="Banfield J.F."/>
        </authorList>
    </citation>
    <scope>NUCLEOTIDE SEQUENCE [LARGE SCALE GENOMIC DNA]</scope>
</reference>
<name>A0A0G1BBX7_9BACT</name>
<dbReference type="Proteomes" id="UP000033867">
    <property type="component" value="Unassembled WGS sequence"/>
</dbReference>
<accession>A0A0G1BBX7</accession>